<dbReference type="Proteomes" id="UP001152320">
    <property type="component" value="Chromosome 13"/>
</dbReference>
<organism evidence="1 2">
    <name type="scientific">Holothuria leucospilota</name>
    <name type="common">Black long sea cucumber</name>
    <name type="synonym">Mertensiothuria leucospilota</name>
    <dbReference type="NCBI Taxonomy" id="206669"/>
    <lineage>
        <taxon>Eukaryota</taxon>
        <taxon>Metazoa</taxon>
        <taxon>Echinodermata</taxon>
        <taxon>Eleutherozoa</taxon>
        <taxon>Echinozoa</taxon>
        <taxon>Holothuroidea</taxon>
        <taxon>Aspidochirotacea</taxon>
        <taxon>Aspidochirotida</taxon>
        <taxon>Holothuriidae</taxon>
        <taxon>Holothuria</taxon>
    </lineage>
</organism>
<evidence type="ECO:0000313" key="1">
    <source>
        <dbReference type="EMBL" id="KAJ8030333.1"/>
    </source>
</evidence>
<gene>
    <name evidence="1" type="ORF">HOLleu_26713</name>
</gene>
<reference evidence="1" key="1">
    <citation type="submission" date="2021-10" db="EMBL/GenBank/DDBJ databases">
        <title>Tropical sea cucumber genome reveals ecological adaptation and Cuvierian tubules defense mechanism.</title>
        <authorList>
            <person name="Chen T."/>
        </authorList>
    </citation>
    <scope>NUCLEOTIDE SEQUENCE</scope>
    <source>
        <strain evidence="1">Nanhai2018</strain>
        <tissue evidence="1">Muscle</tissue>
    </source>
</reference>
<evidence type="ECO:0000313" key="2">
    <source>
        <dbReference type="Proteomes" id="UP001152320"/>
    </source>
</evidence>
<proteinExistence type="predicted"/>
<accession>A0A9Q1BP17</accession>
<dbReference type="EMBL" id="JAIZAY010000013">
    <property type="protein sequence ID" value="KAJ8030333.1"/>
    <property type="molecule type" value="Genomic_DNA"/>
</dbReference>
<name>A0A9Q1BP17_HOLLE</name>
<sequence length="70" mass="8435">MERSKRKSYQSCSKWFTSPCSPCETKYKHRRRNTVRLRSEGCIMEMQGIQNDIVHNCGSHFYRTIVKYKQ</sequence>
<protein>
    <submittedName>
        <fullName evidence="1">Uncharacterized protein</fullName>
    </submittedName>
</protein>
<comment type="caution">
    <text evidence="1">The sequence shown here is derived from an EMBL/GenBank/DDBJ whole genome shotgun (WGS) entry which is preliminary data.</text>
</comment>
<keyword evidence="2" id="KW-1185">Reference proteome</keyword>
<dbReference type="AlphaFoldDB" id="A0A9Q1BP17"/>